<gene>
    <name evidence="1" type="ORF">YASMINEVIRUS_284</name>
</gene>
<dbReference type="GO" id="GO:0006518">
    <property type="term" value="P:peptide metabolic process"/>
    <property type="evidence" value="ECO:0007669"/>
    <property type="project" value="TreeGrafter"/>
</dbReference>
<dbReference type="SUPFAM" id="SSF55486">
    <property type="entry name" value="Metalloproteases ('zincins'), catalytic domain"/>
    <property type="match status" value="1"/>
</dbReference>
<protein>
    <submittedName>
        <fullName evidence="1">Uncharacterized protein</fullName>
    </submittedName>
</protein>
<organism evidence="1 2">
    <name type="scientific">Yasminevirus sp. GU-2018</name>
    <dbReference type="NCBI Taxonomy" id="2420051"/>
    <lineage>
        <taxon>Viruses</taxon>
        <taxon>Varidnaviria</taxon>
        <taxon>Bamfordvirae</taxon>
        <taxon>Nucleocytoviricota</taxon>
        <taxon>Megaviricetes</taxon>
        <taxon>Imitervirales</taxon>
        <taxon>Mimiviridae</taxon>
        <taxon>Klosneuvirinae</taxon>
        <taxon>Yasminevirus</taxon>
        <taxon>Yasminevirus saudimassiliense</taxon>
    </lineage>
</organism>
<comment type="caution">
    <text evidence="1">The sequence shown here is derived from an EMBL/GenBank/DDBJ whole genome shotgun (WGS) entry which is preliminary data.</text>
</comment>
<dbReference type="GO" id="GO:0004222">
    <property type="term" value="F:metalloendopeptidase activity"/>
    <property type="evidence" value="ECO:0007669"/>
    <property type="project" value="InterPro"/>
</dbReference>
<dbReference type="Gene3D" id="1.10.1370.10">
    <property type="entry name" value="Neurolysin, domain 3"/>
    <property type="match status" value="1"/>
</dbReference>
<dbReference type="Proteomes" id="UP000594342">
    <property type="component" value="Unassembled WGS sequence"/>
</dbReference>
<evidence type="ECO:0000313" key="1">
    <source>
        <dbReference type="EMBL" id="VBB17821.1"/>
    </source>
</evidence>
<keyword evidence="2" id="KW-1185">Reference proteome</keyword>
<dbReference type="InterPro" id="IPR024079">
    <property type="entry name" value="MetalloPept_cat_dom_sf"/>
</dbReference>
<dbReference type="PANTHER" id="PTHR11804">
    <property type="entry name" value="PROTEASE M3 THIMET OLIGOPEPTIDASE-RELATED"/>
    <property type="match status" value="1"/>
</dbReference>
<accession>A0A5K0U8H5</accession>
<dbReference type="GO" id="GO:0006508">
    <property type="term" value="P:proteolysis"/>
    <property type="evidence" value="ECO:0007669"/>
    <property type="project" value="InterPro"/>
</dbReference>
<dbReference type="InterPro" id="IPR045090">
    <property type="entry name" value="Pept_M3A_M3B"/>
</dbReference>
<evidence type="ECO:0000313" key="2">
    <source>
        <dbReference type="Proteomes" id="UP000594342"/>
    </source>
</evidence>
<name>A0A5K0U8H5_9VIRU</name>
<dbReference type="InterPro" id="IPR024077">
    <property type="entry name" value="Neurolysin/TOP_dom2"/>
</dbReference>
<dbReference type="Gene3D" id="3.40.390.10">
    <property type="entry name" value="Collagenase (Catalytic Domain)"/>
    <property type="match status" value="1"/>
</dbReference>
<dbReference type="PANTHER" id="PTHR11804:SF84">
    <property type="entry name" value="SACCHAROLYSIN"/>
    <property type="match status" value="1"/>
</dbReference>
<proteinExistence type="predicted"/>
<sequence>MSDIGIKGLITKNVDEIDSLVKMFIKSSLNIREGIAYGDDPDICMLSLIRDTYMCTLLLRYVGLMTIVHPDPKWGAVDNRIIEYIQDYYSNEKFKNKLIELYEHYLQKYEKAQKQTQTDYDYCKFLDKMIHRGETPKKGIETKKMIRMTENKIFNVMNVNPVVKISKSKFRSIPPHFEIKGDDVLVHLTQANYYDLLDSVDDYTVLHNVEAMYTSRTANILTSFSKLVALRQLLAEQSGSQTYFKHVNYGKNDTSETLKDFLTELNNKLDSKIRNEISRVYQNYSMNTRGVRGDGRTDLKKMQRCDVTKYVRSKRSNFRFEISHVMNVVFSLLGKYFNIKVEKTSDKGWSDRVVVYNMIDGLNSADKQKNGGLLGRLFVDTVFDENKKVSDPISIRLSDKMRINQTGASGTTCSEVALLANYLPNKGLTYNEVVLLFREFGYVVNSVCYESRVGLINYDDESSNYIPALMECIAWDHDTIKLIVGSADHTIIDHIEMSREVDMCYNIKMKCANAKFDHLLHNSEPLLKIIKRSIDTKGDANDEIVETYRGIFGEVMNPVSNMIDTNIKHIDPLTIIQEINGSQGVLYSNLINEIFAYATFWIIKNRSTAKDNTIVSEFRKTVLSNGVVNYRELIRNFLKYADVNCFTLYIKNVIKLDIIDDYVTEDTNCFEEGDDTGDDTSDDKEAIIQINRV</sequence>
<dbReference type="EMBL" id="UPSH01000001">
    <property type="protein sequence ID" value="VBB17821.1"/>
    <property type="molecule type" value="Genomic_DNA"/>
</dbReference>
<reference evidence="1 2" key="1">
    <citation type="submission" date="2018-10" db="EMBL/GenBank/DDBJ databases">
        <authorList>
            <consortium name="IHU Genomes"/>
        </authorList>
    </citation>
    <scope>NUCLEOTIDE SEQUENCE [LARGE SCALE GENOMIC DNA]</scope>
    <source>
        <strain evidence="1 2">A1</strain>
    </source>
</reference>